<evidence type="ECO:0000313" key="2">
    <source>
        <dbReference type="Proteomes" id="UP000019443"/>
    </source>
</evidence>
<keyword evidence="2" id="KW-1185">Reference proteome</keyword>
<sequence length="89" mass="9909">MVSAIIGINPTGGPMMTSLRLTRSTRGDHPVEDTAAHAGYPQSTLLRMMLNASRHMARSKYPRLDPETMPETMKRDLGFVDWGRPCHEG</sequence>
<dbReference type="Proteomes" id="UP000019443">
    <property type="component" value="Chromosome"/>
</dbReference>
<dbReference type="eggNOG" id="ENOG5030ZSZ">
    <property type="taxonomic scope" value="Bacteria"/>
</dbReference>
<gene>
    <name evidence="1" type="ORF">LPU83_0117</name>
</gene>
<accession>W6RAS1</accession>
<proteinExistence type="predicted"/>
<name>W6RAS1_9HYPH</name>
<protein>
    <submittedName>
        <fullName evidence="1">Uncharacterized protein</fullName>
    </submittedName>
</protein>
<organism evidence="1 2">
    <name type="scientific">Rhizobium favelukesii</name>
    <dbReference type="NCBI Taxonomy" id="348824"/>
    <lineage>
        <taxon>Bacteria</taxon>
        <taxon>Pseudomonadati</taxon>
        <taxon>Pseudomonadota</taxon>
        <taxon>Alphaproteobacteria</taxon>
        <taxon>Hyphomicrobiales</taxon>
        <taxon>Rhizobiaceae</taxon>
        <taxon>Rhizobium/Agrobacterium group</taxon>
        <taxon>Rhizobium</taxon>
    </lineage>
</organism>
<dbReference type="PATRIC" id="fig|348824.6.peg.122"/>
<dbReference type="AlphaFoldDB" id="W6RAS1"/>
<dbReference type="EMBL" id="HG916852">
    <property type="protein sequence ID" value="CDM55803.1"/>
    <property type="molecule type" value="Genomic_DNA"/>
</dbReference>
<dbReference type="HOGENOM" id="CLU_2668545_0_0_5"/>
<evidence type="ECO:0000313" key="1">
    <source>
        <dbReference type="EMBL" id="CDM55803.1"/>
    </source>
</evidence>
<reference evidence="1" key="1">
    <citation type="submission" date="2013-11" db="EMBL/GenBank/DDBJ databases">
        <title>Draft genome sequence of the broad-host-range Rhizobium sp. LPU83 strain, a member of the low-genetic diversity Oregon-like Rhizobium sp. group.</title>
        <authorList>
            <person name="Wibberg D."/>
            <person name="Puehler A."/>
            <person name="Schlueter A."/>
        </authorList>
    </citation>
    <scope>NUCLEOTIDE SEQUENCE [LARGE SCALE GENOMIC DNA]</scope>
    <source>
        <strain evidence="1">LPU83</strain>
    </source>
</reference>
<dbReference type="KEGG" id="rhl:LPU83_0117"/>